<sequence length="681" mass="77600">MKIEKEKQIVTDNYHGTIVKDPFRWLEDDKSTETKIWDEQQTANTQSYFKTIPERKELKEKLTKHWNYEKYFVPQKEGNYYYFQKNDGLQNQPVFYRAKTLSDASPEVMIDPNALNPDGTTAITHISFNKEGNLMAYALSENGSDWQEIKIRNMDNGMEYPEIISRCKFSSLAWIENGTGFYYSRYPEFGAVDSVDESNYNRLYFHDVGTPETEDKLIHESTDDKELAFAAIISDDYNYLLLESWKGTENKNRLYYRPIASEGEFIHLAAAGDAYYSFIGNKGTTFYIYTNKDSANGKIVAIDINQPEEKDWQEIIPEQEGVMSFTKLMDDQLAITYLKHAKDFIKLYNLSGVLIRKLDLPDMITVTNITTNKEQKEMFISYTSYLSPTTVARYNFTTNCLETVFSSQGALDSSAFETKQYFYPSNDGTNIPMFIIHKKDLKLTGDNPVLLYGYGGFNISITPSYSASNAMFIEDGGIYAVANIRGGGEYGEDWHQAGTFDRKQQVFNDFIAAAEWLISNDYTSPSKLAIMGGSNGGLLVSACMNQRPDLFSVVICQVPVTDMLRYQHFTVGRFWTSEFGNAEKNAEHFKTIYAYSPLHNISPNQTYPATLITTGDTDDRVVPLHSKKYAATLQEAQIGEAPILLRIEKDAGHGLGKPTVKIIEEHTDIYTFLYKGLDMFS</sequence>
<dbReference type="PRINTS" id="PR00862">
    <property type="entry name" value="PROLIGOPTASE"/>
</dbReference>
<dbReference type="PANTHER" id="PTHR42881">
    <property type="entry name" value="PROLYL ENDOPEPTIDASE"/>
    <property type="match status" value="1"/>
</dbReference>
<keyword evidence="6" id="KW-0720">Serine protease</keyword>
<protein>
    <recommendedName>
        <fullName evidence="3">prolyl oligopeptidase</fullName>
        <ecNumber evidence="3">3.4.21.26</ecNumber>
    </recommendedName>
</protein>
<dbReference type="PANTHER" id="PTHR42881:SF2">
    <property type="entry name" value="PROLYL ENDOPEPTIDASE"/>
    <property type="match status" value="1"/>
</dbReference>
<dbReference type="SUPFAM" id="SSF53474">
    <property type="entry name" value="alpha/beta-Hydrolases"/>
    <property type="match status" value="1"/>
</dbReference>
<dbReference type="AlphaFoldDB" id="A0A921KED8"/>
<dbReference type="InterPro" id="IPR002470">
    <property type="entry name" value="Peptidase_S9A"/>
</dbReference>
<feature type="domain" description="Peptidase S9 prolyl oligopeptidase catalytic" evidence="7">
    <location>
        <begin position="464"/>
        <end position="676"/>
    </location>
</feature>
<feature type="domain" description="Peptidase S9A N-terminal" evidence="8">
    <location>
        <begin position="5"/>
        <end position="402"/>
    </location>
</feature>
<dbReference type="Gene3D" id="2.130.10.120">
    <property type="entry name" value="Prolyl oligopeptidase, N-terminal domain"/>
    <property type="match status" value="1"/>
</dbReference>
<dbReference type="FunFam" id="3.40.50.1820:FF:000005">
    <property type="entry name" value="Prolyl endopeptidase"/>
    <property type="match status" value="1"/>
</dbReference>
<evidence type="ECO:0000256" key="5">
    <source>
        <dbReference type="ARBA" id="ARBA00022801"/>
    </source>
</evidence>
<dbReference type="EC" id="3.4.21.26" evidence="3"/>
<dbReference type="Proteomes" id="UP000698173">
    <property type="component" value="Unassembled WGS sequence"/>
</dbReference>
<evidence type="ECO:0000313" key="10">
    <source>
        <dbReference type="Proteomes" id="UP000698173"/>
    </source>
</evidence>
<dbReference type="PROSITE" id="PS00708">
    <property type="entry name" value="PRO_ENDOPEP_SER"/>
    <property type="match status" value="1"/>
</dbReference>
<dbReference type="GO" id="GO:0005829">
    <property type="term" value="C:cytosol"/>
    <property type="evidence" value="ECO:0007669"/>
    <property type="project" value="TreeGrafter"/>
</dbReference>
<name>A0A921KED8_SPOPS</name>
<evidence type="ECO:0000256" key="3">
    <source>
        <dbReference type="ARBA" id="ARBA00011897"/>
    </source>
</evidence>
<dbReference type="InterPro" id="IPR029058">
    <property type="entry name" value="AB_hydrolase_fold"/>
</dbReference>
<gene>
    <name evidence="9" type="ORF">K8V56_08930</name>
</gene>
<reference evidence="9" key="2">
    <citation type="submission" date="2021-09" db="EMBL/GenBank/DDBJ databases">
        <authorList>
            <person name="Gilroy R."/>
        </authorList>
    </citation>
    <scope>NUCLEOTIDE SEQUENCE</scope>
    <source>
        <strain evidence="9">CHK171-7178</strain>
    </source>
</reference>
<dbReference type="SUPFAM" id="SSF50993">
    <property type="entry name" value="Peptidase/esterase 'gauge' domain"/>
    <property type="match status" value="1"/>
</dbReference>
<dbReference type="Pfam" id="PF00326">
    <property type="entry name" value="Peptidase_S9"/>
    <property type="match status" value="1"/>
</dbReference>
<dbReference type="InterPro" id="IPR001375">
    <property type="entry name" value="Peptidase_S9_cat"/>
</dbReference>
<evidence type="ECO:0000313" key="9">
    <source>
        <dbReference type="EMBL" id="HJF31889.1"/>
    </source>
</evidence>
<dbReference type="EMBL" id="DYWT01000144">
    <property type="protein sequence ID" value="HJF31889.1"/>
    <property type="molecule type" value="Genomic_DNA"/>
</dbReference>
<reference evidence="9" key="1">
    <citation type="journal article" date="2021" name="PeerJ">
        <title>Extensive microbial diversity within the chicken gut microbiome revealed by metagenomics and culture.</title>
        <authorList>
            <person name="Gilroy R."/>
            <person name="Ravi A."/>
            <person name="Getino M."/>
            <person name="Pursley I."/>
            <person name="Horton D.L."/>
            <person name="Alikhan N.F."/>
            <person name="Baker D."/>
            <person name="Gharbi K."/>
            <person name="Hall N."/>
            <person name="Watson M."/>
            <person name="Adriaenssens E.M."/>
            <person name="Foster-Nyarko E."/>
            <person name="Jarju S."/>
            <person name="Secka A."/>
            <person name="Antonio M."/>
            <person name="Oren A."/>
            <person name="Chaudhuri R.R."/>
            <person name="La Ragione R."/>
            <person name="Hildebrand F."/>
            <person name="Pallen M.J."/>
        </authorList>
    </citation>
    <scope>NUCLEOTIDE SEQUENCE</scope>
    <source>
        <strain evidence="9">CHK171-7178</strain>
    </source>
</reference>
<accession>A0A921KED8</accession>
<evidence type="ECO:0000259" key="8">
    <source>
        <dbReference type="Pfam" id="PF02897"/>
    </source>
</evidence>
<dbReference type="GO" id="GO:0070012">
    <property type="term" value="F:oligopeptidase activity"/>
    <property type="evidence" value="ECO:0007669"/>
    <property type="project" value="TreeGrafter"/>
</dbReference>
<evidence type="ECO:0000259" key="7">
    <source>
        <dbReference type="Pfam" id="PF00326"/>
    </source>
</evidence>
<organism evidence="9 10">
    <name type="scientific">Sporosarcina psychrophila</name>
    <name type="common">Bacillus psychrophilus</name>
    <dbReference type="NCBI Taxonomy" id="1476"/>
    <lineage>
        <taxon>Bacteria</taxon>
        <taxon>Bacillati</taxon>
        <taxon>Bacillota</taxon>
        <taxon>Bacilli</taxon>
        <taxon>Bacillales</taxon>
        <taxon>Caryophanaceae</taxon>
        <taxon>Sporosarcina</taxon>
    </lineage>
</organism>
<dbReference type="InterPro" id="IPR023302">
    <property type="entry name" value="Pept_S9A_N"/>
</dbReference>
<proteinExistence type="inferred from homology"/>
<keyword evidence="5" id="KW-0378">Hydrolase</keyword>
<comment type="catalytic activity">
    <reaction evidence="1">
        <text>Hydrolysis of Pro-|-Xaa &gt;&gt; Ala-|-Xaa in oligopeptides.</text>
        <dbReference type="EC" id="3.4.21.26"/>
    </reaction>
</comment>
<evidence type="ECO:0000256" key="4">
    <source>
        <dbReference type="ARBA" id="ARBA00022670"/>
    </source>
</evidence>
<comment type="similarity">
    <text evidence="2">Belongs to the peptidase S9A family.</text>
</comment>
<evidence type="ECO:0000256" key="1">
    <source>
        <dbReference type="ARBA" id="ARBA00001070"/>
    </source>
</evidence>
<dbReference type="GO" id="GO:0004252">
    <property type="term" value="F:serine-type endopeptidase activity"/>
    <property type="evidence" value="ECO:0007669"/>
    <property type="project" value="UniProtKB-EC"/>
</dbReference>
<dbReference type="InterPro" id="IPR051167">
    <property type="entry name" value="Prolyl_oligopep/macrocyclase"/>
</dbReference>
<comment type="caution">
    <text evidence="9">The sequence shown here is derived from an EMBL/GenBank/DDBJ whole genome shotgun (WGS) entry which is preliminary data.</text>
</comment>
<dbReference type="GO" id="GO:0006508">
    <property type="term" value="P:proteolysis"/>
    <property type="evidence" value="ECO:0007669"/>
    <property type="project" value="UniProtKB-KW"/>
</dbReference>
<evidence type="ECO:0000256" key="2">
    <source>
        <dbReference type="ARBA" id="ARBA00005228"/>
    </source>
</evidence>
<evidence type="ECO:0000256" key="6">
    <source>
        <dbReference type="ARBA" id="ARBA00022825"/>
    </source>
</evidence>
<dbReference type="InterPro" id="IPR002471">
    <property type="entry name" value="Pept_S9_AS"/>
</dbReference>
<dbReference type="Pfam" id="PF02897">
    <property type="entry name" value="Peptidase_S9_N"/>
    <property type="match status" value="1"/>
</dbReference>
<keyword evidence="4" id="KW-0645">Protease</keyword>
<dbReference type="Gene3D" id="3.40.50.1820">
    <property type="entry name" value="alpha/beta hydrolase"/>
    <property type="match status" value="1"/>
</dbReference>